<keyword evidence="5" id="KW-1185">Reference proteome</keyword>
<protein>
    <recommendedName>
        <fullName evidence="3">Ig-like domain-containing protein</fullName>
    </recommendedName>
</protein>
<dbReference type="InterPro" id="IPR007110">
    <property type="entry name" value="Ig-like_dom"/>
</dbReference>
<dbReference type="AlphaFoldDB" id="A0A182VYN5"/>
<evidence type="ECO:0000313" key="5">
    <source>
        <dbReference type="Proteomes" id="UP000075920"/>
    </source>
</evidence>
<dbReference type="Pfam" id="PF08205">
    <property type="entry name" value="C2-set_2"/>
    <property type="match status" value="1"/>
</dbReference>
<dbReference type="Gene3D" id="2.60.40.10">
    <property type="entry name" value="Immunoglobulins"/>
    <property type="match status" value="1"/>
</dbReference>
<reference evidence="5" key="1">
    <citation type="submission" date="2013-03" db="EMBL/GenBank/DDBJ databases">
        <title>The Genome Sequence of Anopheles minimus MINIMUS1.</title>
        <authorList>
            <consortium name="The Broad Institute Genomics Platform"/>
            <person name="Neafsey D.E."/>
            <person name="Walton C."/>
            <person name="Walker B."/>
            <person name="Young S.K."/>
            <person name="Zeng Q."/>
            <person name="Gargeya S."/>
            <person name="Fitzgerald M."/>
            <person name="Haas B."/>
            <person name="Abouelleil A."/>
            <person name="Allen A.W."/>
            <person name="Alvarado L."/>
            <person name="Arachchi H.M."/>
            <person name="Berlin A.M."/>
            <person name="Chapman S.B."/>
            <person name="Gainer-Dewar J."/>
            <person name="Goldberg J."/>
            <person name="Griggs A."/>
            <person name="Gujja S."/>
            <person name="Hansen M."/>
            <person name="Howarth C."/>
            <person name="Imamovic A."/>
            <person name="Ireland A."/>
            <person name="Larimer J."/>
            <person name="McCowan C."/>
            <person name="Murphy C."/>
            <person name="Pearson M."/>
            <person name="Poon T.W."/>
            <person name="Priest M."/>
            <person name="Roberts A."/>
            <person name="Saif S."/>
            <person name="Shea T."/>
            <person name="Sisk P."/>
            <person name="Sykes S."/>
            <person name="Wortman J."/>
            <person name="Nusbaum C."/>
            <person name="Birren B."/>
        </authorList>
    </citation>
    <scope>NUCLEOTIDE SEQUENCE [LARGE SCALE GENOMIC DNA]</scope>
    <source>
        <strain evidence="5">MINIMUS1</strain>
    </source>
</reference>
<accession>A0A182VYN5</accession>
<feature type="domain" description="Ig-like" evidence="3">
    <location>
        <begin position="127"/>
        <end position="164"/>
    </location>
</feature>
<evidence type="ECO:0000259" key="3">
    <source>
        <dbReference type="PROSITE" id="PS50835"/>
    </source>
</evidence>
<dbReference type="PANTHER" id="PTHR21261:SF14">
    <property type="entry name" value="BEATEN PATH IV, ISOFORM B"/>
    <property type="match status" value="1"/>
</dbReference>
<feature type="region of interest" description="Disordered" evidence="2">
    <location>
        <begin position="114"/>
        <end position="135"/>
    </location>
</feature>
<dbReference type="InterPro" id="IPR013162">
    <property type="entry name" value="CD80_C2-set"/>
</dbReference>
<sequence length="275" mass="31178">MESAFLECQYELNNQRKVHGDSPNGGNRLHQSYHTNYLEPFDEEEKLYSIKWYKDNEEFYRYVPSAAQPIKSYRINGFLVDPNHSNGTKVLLRALRRKSSGVYRCEISAEAPSFDSVQGEDTTKDGPHISDGGRQTFQNGDTLELNCTSGRAYPAITLQWYLNNVLVTDPNSLIHYPSVESKHGLITSFLGLSMVVNHHHFIDGTMRVHCLENVSFGPWFIGKRSNAQWGQPSLESRVAMRLVKSNDTGRSKIFIVPFISLVLYAICPIHACVNC</sequence>
<dbReference type="EnsemblMetazoa" id="AMIN003190-RA">
    <property type="protein sequence ID" value="AMIN003190-PA"/>
    <property type="gene ID" value="AMIN003190"/>
</dbReference>
<dbReference type="InterPro" id="IPR036179">
    <property type="entry name" value="Ig-like_dom_sf"/>
</dbReference>
<proteinExistence type="predicted"/>
<dbReference type="STRING" id="112268.A0A182VYN5"/>
<dbReference type="SUPFAM" id="SSF48726">
    <property type="entry name" value="Immunoglobulin"/>
    <property type="match status" value="1"/>
</dbReference>
<evidence type="ECO:0000256" key="1">
    <source>
        <dbReference type="ARBA" id="ARBA00023157"/>
    </source>
</evidence>
<dbReference type="FunFam" id="2.60.40.10:FF:002337">
    <property type="entry name" value="Beat protein"/>
    <property type="match status" value="1"/>
</dbReference>
<dbReference type="Proteomes" id="UP000075920">
    <property type="component" value="Unassembled WGS sequence"/>
</dbReference>
<evidence type="ECO:0000313" key="4">
    <source>
        <dbReference type="EnsemblMetazoa" id="AMIN003190-PA"/>
    </source>
</evidence>
<organism evidence="4 5">
    <name type="scientific">Anopheles minimus</name>
    <dbReference type="NCBI Taxonomy" id="112268"/>
    <lineage>
        <taxon>Eukaryota</taxon>
        <taxon>Metazoa</taxon>
        <taxon>Ecdysozoa</taxon>
        <taxon>Arthropoda</taxon>
        <taxon>Hexapoda</taxon>
        <taxon>Insecta</taxon>
        <taxon>Pterygota</taxon>
        <taxon>Neoptera</taxon>
        <taxon>Endopterygota</taxon>
        <taxon>Diptera</taxon>
        <taxon>Nematocera</taxon>
        <taxon>Culicoidea</taxon>
        <taxon>Culicidae</taxon>
        <taxon>Anophelinae</taxon>
        <taxon>Anopheles</taxon>
    </lineage>
</organism>
<reference evidence="4" key="2">
    <citation type="submission" date="2020-05" db="UniProtKB">
        <authorList>
            <consortium name="EnsemblMetazoa"/>
        </authorList>
    </citation>
    <scope>IDENTIFICATION</scope>
    <source>
        <strain evidence="4">MINIMUS1</strain>
    </source>
</reference>
<dbReference type="PROSITE" id="PS50835">
    <property type="entry name" value="IG_LIKE"/>
    <property type="match status" value="2"/>
</dbReference>
<dbReference type="InterPro" id="IPR013783">
    <property type="entry name" value="Ig-like_fold"/>
</dbReference>
<evidence type="ECO:0000256" key="2">
    <source>
        <dbReference type="SAM" id="MobiDB-lite"/>
    </source>
</evidence>
<dbReference type="VEuPathDB" id="VectorBase:AMIN003190"/>
<feature type="domain" description="Ig-like" evidence="3">
    <location>
        <begin position="1"/>
        <end position="115"/>
    </location>
</feature>
<dbReference type="PANTHER" id="PTHR21261">
    <property type="entry name" value="BEAT PROTEIN"/>
    <property type="match status" value="1"/>
</dbReference>
<keyword evidence="1" id="KW-1015">Disulfide bond</keyword>
<name>A0A182VYN5_9DIPT</name>